<dbReference type="PANTHER" id="PTHR21113">
    <property type="entry name" value="AGAP001705-PA"/>
    <property type="match status" value="1"/>
</dbReference>
<dbReference type="PANTHER" id="PTHR21113:SF4">
    <property type="entry name" value="CHITIN-BINDING TYPE-4 DOMAIN-CONTAINING PROTEIN"/>
    <property type="match status" value="1"/>
</dbReference>
<dbReference type="AlphaFoldDB" id="A0A8B7N7L5"/>
<organism evidence="3 4">
    <name type="scientific">Hyalella azteca</name>
    <name type="common">Amphipod</name>
    <dbReference type="NCBI Taxonomy" id="294128"/>
    <lineage>
        <taxon>Eukaryota</taxon>
        <taxon>Metazoa</taxon>
        <taxon>Ecdysozoa</taxon>
        <taxon>Arthropoda</taxon>
        <taxon>Crustacea</taxon>
        <taxon>Multicrustacea</taxon>
        <taxon>Malacostraca</taxon>
        <taxon>Eumalacostraca</taxon>
        <taxon>Peracarida</taxon>
        <taxon>Amphipoda</taxon>
        <taxon>Senticaudata</taxon>
        <taxon>Talitrida</taxon>
        <taxon>Talitroidea</taxon>
        <taxon>Hyalellidae</taxon>
        <taxon>Hyalella</taxon>
    </lineage>
</organism>
<keyword evidence="3" id="KW-1185">Reference proteome</keyword>
<protein>
    <submittedName>
        <fullName evidence="4">Uncharacterized protein LOC108667142</fullName>
    </submittedName>
</protein>
<name>A0A8B7N7L5_HYAAZ</name>
<proteinExistence type="predicted"/>
<dbReference type="Proteomes" id="UP000694843">
    <property type="component" value="Unplaced"/>
</dbReference>
<accession>A0A8B7N7L5</accession>
<feature type="chain" id="PRO_5034138694" evidence="1">
    <location>
        <begin position="21"/>
        <end position="292"/>
    </location>
</feature>
<evidence type="ECO:0000313" key="3">
    <source>
        <dbReference type="Proteomes" id="UP000694843"/>
    </source>
</evidence>
<gene>
    <name evidence="4" type="primary">LOC108667142</name>
</gene>
<dbReference type="RefSeq" id="XP_018009620.1">
    <property type="nucleotide sequence ID" value="XM_018154131.1"/>
</dbReference>
<dbReference type="OrthoDB" id="64893at2759"/>
<sequence length="292" mass="32148">MRTLSLAVFLATLAVSSGHGRLIEPPSRASAWRFGFSTPRDYNDNEGFCGGKAKQHDVNGGRCGVCGDSWELQPRPHEVGGLYATGIIVRNYSTGQVIEATAQITANHKGFFEFRICPTNDPSIEATQDCLDRYPLYGVGSSDHRLYIGHNNGNHSFRLRLPQQLNCRHCVLQWRYVAGNDWGICYDGSGALGCGPQEEFRACADVSISADRGSHPAREARRRTTHASTNPRRRVTVAPVDDAPQDDVVLTQTGRACEARGIWRAVPGMHAWCTTNCNHTPAFCPTSHCWCT</sequence>
<keyword evidence="1" id="KW-0732">Signal</keyword>
<feature type="domain" description="Chitin-binding type-4" evidence="2">
    <location>
        <begin position="19"/>
        <end position="206"/>
    </location>
</feature>
<evidence type="ECO:0000259" key="2">
    <source>
        <dbReference type="Pfam" id="PF03067"/>
    </source>
</evidence>
<evidence type="ECO:0000313" key="4">
    <source>
        <dbReference type="RefSeq" id="XP_018009620.1"/>
    </source>
</evidence>
<evidence type="ECO:0000256" key="1">
    <source>
        <dbReference type="SAM" id="SignalP"/>
    </source>
</evidence>
<dbReference type="KEGG" id="hazt:108667142"/>
<dbReference type="Pfam" id="PF03067">
    <property type="entry name" value="LPMO_10"/>
    <property type="match status" value="1"/>
</dbReference>
<reference evidence="4" key="1">
    <citation type="submission" date="2025-08" db="UniProtKB">
        <authorList>
            <consortium name="RefSeq"/>
        </authorList>
    </citation>
    <scope>IDENTIFICATION</scope>
    <source>
        <tissue evidence="4">Whole organism</tissue>
    </source>
</reference>
<feature type="signal peptide" evidence="1">
    <location>
        <begin position="1"/>
        <end position="20"/>
    </location>
</feature>
<dbReference type="InterPro" id="IPR004302">
    <property type="entry name" value="Cellulose/chitin-bd_N"/>
</dbReference>
<dbReference type="OMA" id="FNTPHNY"/>
<dbReference type="GeneID" id="108667142"/>